<dbReference type="InterPro" id="IPR002197">
    <property type="entry name" value="HTH_Fis"/>
</dbReference>
<evidence type="ECO:0000313" key="2">
    <source>
        <dbReference type="EMBL" id="HCW92762.1"/>
    </source>
</evidence>
<evidence type="ECO:0000313" key="3">
    <source>
        <dbReference type="Proteomes" id="UP000262325"/>
    </source>
</evidence>
<evidence type="ECO:0000259" key="1">
    <source>
        <dbReference type="Pfam" id="PF02954"/>
    </source>
</evidence>
<protein>
    <recommendedName>
        <fullName evidence="1">DNA binding HTH domain-containing protein</fullName>
    </recommendedName>
</protein>
<gene>
    <name evidence="2" type="ORF">DHM44_03680</name>
</gene>
<proteinExistence type="predicted"/>
<dbReference type="AlphaFoldDB" id="A0A3D5QC69"/>
<dbReference type="Pfam" id="PF02954">
    <property type="entry name" value="HTH_8"/>
    <property type="match status" value="1"/>
</dbReference>
<dbReference type="PRINTS" id="PR01590">
    <property type="entry name" value="HTHFIS"/>
</dbReference>
<reference evidence="2 3" key="1">
    <citation type="journal article" date="2018" name="Nat. Biotechnol.">
        <title>A standardized bacterial taxonomy based on genome phylogeny substantially revises the tree of life.</title>
        <authorList>
            <person name="Parks D.H."/>
            <person name="Chuvochina M."/>
            <person name="Waite D.W."/>
            <person name="Rinke C."/>
            <person name="Skarshewski A."/>
            <person name="Chaumeil P.A."/>
            <person name="Hugenholtz P."/>
        </authorList>
    </citation>
    <scope>NUCLEOTIDE SEQUENCE [LARGE SCALE GENOMIC DNA]</scope>
    <source>
        <strain evidence="2">UBA8672</strain>
    </source>
</reference>
<name>A0A3D5QC69_FLESI</name>
<dbReference type="Proteomes" id="UP000262325">
    <property type="component" value="Unassembled WGS sequence"/>
</dbReference>
<dbReference type="Gene3D" id="1.10.10.60">
    <property type="entry name" value="Homeodomain-like"/>
    <property type="match status" value="1"/>
</dbReference>
<feature type="domain" description="DNA binding HTH" evidence="1">
    <location>
        <begin position="13"/>
        <end position="47"/>
    </location>
</feature>
<sequence>MAFDEFCRITLKPLFEATLMETDGNKSLAAKILGINRNTLRKKIKELNIE</sequence>
<dbReference type="InterPro" id="IPR009057">
    <property type="entry name" value="Homeodomain-like_sf"/>
</dbReference>
<dbReference type="GO" id="GO:0043565">
    <property type="term" value="F:sequence-specific DNA binding"/>
    <property type="evidence" value="ECO:0007669"/>
    <property type="project" value="InterPro"/>
</dbReference>
<dbReference type="EMBL" id="DPPF01000075">
    <property type="protein sequence ID" value="HCW92762.1"/>
    <property type="molecule type" value="Genomic_DNA"/>
</dbReference>
<accession>A0A3D5QC69</accession>
<organism evidence="2 3">
    <name type="scientific">Flexistipes sinusarabici</name>
    <dbReference type="NCBI Taxonomy" id="2352"/>
    <lineage>
        <taxon>Bacteria</taxon>
        <taxon>Pseudomonadati</taxon>
        <taxon>Deferribacterota</taxon>
        <taxon>Deferribacteres</taxon>
        <taxon>Deferribacterales</taxon>
        <taxon>Flexistipitaceae</taxon>
        <taxon>Flexistipes</taxon>
    </lineage>
</organism>
<dbReference type="SUPFAM" id="SSF46689">
    <property type="entry name" value="Homeodomain-like"/>
    <property type="match status" value="1"/>
</dbReference>
<comment type="caution">
    <text evidence="2">The sequence shown here is derived from an EMBL/GenBank/DDBJ whole genome shotgun (WGS) entry which is preliminary data.</text>
</comment>